<dbReference type="PANTHER" id="PTHR42060">
    <property type="entry name" value="NHL REPEAT-CONTAINING PROTEIN-RELATED"/>
    <property type="match status" value="1"/>
</dbReference>
<dbReference type="InterPro" id="IPR011042">
    <property type="entry name" value="6-blade_b-propeller_TolB-like"/>
</dbReference>
<reference evidence="2" key="1">
    <citation type="journal article" date="2019" name="Int. J. Syst. Evol. Microbiol.">
        <title>The Global Catalogue of Microorganisms (GCM) 10K type strain sequencing project: providing services to taxonomists for standard genome sequencing and annotation.</title>
        <authorList>
            <consortium name="The Broad Institute Genomics Platform"/>
            <consortium name="The Broad Institute Genome Sequencing Center for Infectious Disease"/>
            <person name="Wu L."/>
            <person name="Ma J."/>
        </authorList>
    </citation>
    <scope>NUCLEOTIDE SEQUENCE [LARGE SCALE GENOMIC DNA]</scope>
    <source>
        <strain evidence="2">JCM 10425</strain>
    </source>
</reference>
<organism evidence="1 2">
    <name type="scientific">Cryptosporangium japonicum</name>
    <dbReference type="NCBI Taxonomy" id="80872"/>
    <lineage>
        <taxon>Bacteria</taxon>
        <taxon>Bacillati</taxon>
        <taxon>Actinomycetota</taxon>
        <taxon>Actinomycetes</taxon>
        <taxon>Cryptosporangiales</taxon>
        <taxon>Cryptosporangiaceae</taxon>
        <taxon>Cryptosporangium</taxon>
    </lineage>
</organism>
<keyword evidence="2" id="KW-1185">Reference proteome</keyword>
<comment type="caution">
    <text evidence="1">The sequence shown here is derived from an EMBL/GenBank/DDBJ whole genome shotgun (WGS) entry which is preliminary data.</text>
</comment>
<name>A0ABP3DQE3_9ACTN</name>
<dbReference type="SUPFAM" id="SSF63829">
    <property type="entry name" value="Calcium-dependent phosphotriesterase"/>
    <property type="match status" value="1"/>
</dbReference>
<dbReference type="RefSeq" id="WP_344648925.1">
    <property type="nucleotide sequence ID" value="NZ_BAAAGX010000009.1"/>
</dbReference>
<evidence type="ECO:0008006" key="3">
    <source>
        <dbReference type="Google" id="ProtNLM"/>
    </source>
</evidence>
<dbReference type="Gene3D" id="2.120.10.30">
    <property type="entry name" value="TolB, C-terminal domain"/>
    <property type="match status" value="1"/>
</dbReference>
<gene>
    <name evidence="1" type="ORF">GCM10009539_24900</name>
</gene>
<dbReference type="InterPro" id="IPR052998">
    <property type="entry name" value="Hetero-Diels-Alderase-like"/>
</dbReference>
<dbReference type="EMBL" id="BAAAGX010000009">
    <property type="protein sequence ID" value="GAA0238602.1"/>
    <property type="molecule type" value="Genomic_DNA"/>
</dbReference>
<evidence type="ECO:0000313" key="2">
    <source>
        <dbReference type="Proteomes" id="UP001500967"/>
    </source>
</evidence>
<dbReference type="Proteomes" id="UP001500967">
    <property type="component" value="Unassembled WGS sequence"/>
</dbReference>
<protein>
    <recommendedName>
        <fullName evidence="3">SMP-30/Gluconolactonase/LRE-like region domain-containing protein</fullName>
    </recommendedName>
</protein>
<evidence type="ECO:0000313" key="1">
    <source>
        <dbReference type="EMBL" id="GAA0238602.1"/>
    </source>
</evidence>
<proteinExistence type="predicted"/>
<sequence>MNKQQQLPVTTVAEWPPGTYPENLAAAPDGSWLVTFLSHNRIDRVHPDGTITVFATLPAMPRGIAVVQDDAYVVAGSNGRDNWRLYRISLAHTGAELVCELPDLRLGNGLAASGRHLLVVDSAEGTVTRINPENGAYAVWIEDELLTSPHDSLPGVNGIVVEQDDVYLTNTARSLILHTPLVFPNLSVVADQIVGDDLDRHPDGSFYVATLFHDSVVQVRPDGSRRDVVRNLATTTAVAIDPANSDFVWVTAAGTETIPARLVRLQVNS</sequence>
<dbReference type="PANTHER" id="PTHR42060:SF1">
    <property type="entry name" value="NHL REPEAT-CONTAINING PROTEIN"/>
    <property type="match status" value="1"/>
</dbReference>
<accession>A0ABP3DQE3</accession>